<protein>
    <submittedName>
        <fullName evidence="4">DUF1279 domain-containing protein</fullName>
    </submittedName>
</protein>
<dbReference type="OrthoDB" id="10466246at2759"/>
<sequence>MASSNDTSIAFNETQTLNDFKNPTEVDNSTVILFRVVTVLFTIKMIIRTVQFFYKVGLSGAYWILQLWKHVKARRAGGKKNGTTDIRCLGGMSIGFLKFMASLLTPSTKKCRTSHSFKGSEESASTVQKKKVAGTRLTGNGFEDDPAFVHDFINGGEMPEMTVFFHLALILYCLKTIFWLIKLIIGFQYQMRRFLENRRNCRKSIREDQQHGDEEAVATMAAELEAPPVLAPCTVSLSNEARYKAAPPREDSGGIGQAILKY</sequence>
<dbReference type="EMBL" id="UZAF01019093">
    <property type="protein sequence ID" value="VDO57588.1"/>
    <property type="molecule type" value="Genomic_DNA"/>
</dbReference>
<organism evidence="4">
    <name type="scientific">Haemonchus placei</name>
    <name type="common">Barber's pole worm</name>
    <dbReference type="NCBI Taxonomy" id="6290"/>
    <lineage>
        <taxon>Eukaryota</taxon>
        <taxon>Metazoa</taxon>
        <taxon>Ecdysozoa</taxon>
        <taxon>Nematoda</taxon>
        <taxon>Chromadorea</taxon>
        <taxon>Rhabditida</taxon>
        <taxon>Rhabditina</taxon>
        <taxon>Rhabditomorpha</taxon>
        <taxon>Strongyloidea</taxon>
        <taxon>Trichostrongylidae</taxon>
        <taxon>Haemonchus</taxon>
    </lineage>
</organism>
<gene>
    <name evidence="2" type="ORF">HPLM_LOCUS15718</name>
</gene>
<name>A0A0N4WVJ9_HAEPC</name>
<feature type="transmembrane region" description="Helical" evidence="1">
    <location>
        <begin position="32"/>
        <end position="65"/>
    </location>
</feature>
<evidence type="ECO:0000313" key="2">
    <source>
        <dbReference type="EMBL" id="VDO57588.1"/>
    </source>
</evidence>
<keyword evidence="1" id="KW-1133">Transmembrane helix</keyword>
<reference evidence="4" key="1">
    <citation type="submission" date="2016-04" db="UniProtKB">
        <authorList>
            <consortium name="WormBaseParasite"/>
        </authorList>
    </citation>
    <scope>IDENTIFICATION</scope>
</reference>
<dbReference type="AlphaFoldDB" id="A0A0N4WVJ9"/>
<keyword evidence="3" id="KW-1185">Reference proteome</keyword>
<accession>A0A0N4WVJ9</accession>
<dbReference type="WBParaSite" id="HPLM_0001572601-mRNA-1">
    <property type="protein sequence ID" value="HPLM_0001572601-mRNA-1"/>
    <property type="gene ID" value="HPLM_0001572601"/>
</dbReference>
<feature type="transmembrane region" description="Helical" evidence="1">
    <location>
        <begin position="163"/>
        <end position="185"/>
    </location>
</feature>
<evidence type="ECO:0000256" key="1">
    <source>
        <dbReference type="SAM" id="Phobius"/>
    </source>
</evidence>
<reference evidence="2 3" key="2">
    <citation type="submission" date="2018-11" db="EMBL/GenBank/DDBJ databases">
        <authorList>
            <consortium name="Pathogen Informatics"/>
        </authorList>
    </citation>
    <scope>NUCLEOTIDE SEQUENCE [LARGE SCALE GENOMIC DNA]</scope>
    <source>
        <strain evidence="2 3">MHpl1</strain>
    </source>
</reference>
<proteinExistence type="predicted"/>
<evidence type="ECO:0000313" key="3">
    <source>
        <dbReference type="Proteomes" id="UP000268014"/>
    </source>
</evidence>
<dbReference type="Proteomes" id="UP000268014">
    <property type="component" value="Unassembled WGS sequence"/>
</dbReference>
<keyword evidence="1" id="KW-0472">Membrane</keyword>
<keyword evidence="1" id="KW-0812">Transmembrane</keyword>
<evidence type="ECO:0000313" key="4">
    <source>
        <dbReference type="WBParaSite" id="HPLM_0001572601-mRNA-1"/>
    </source>
</evidence>